<dbReference type="NCBIfam" id="TIGR02227">
    <property type="entry name" value="sigpep_I_bact"/>
    <property type="match status" value="1"/>
</dbReference>
<evidence type="ECO:0000259" key="4">
    <source>
        <dbReference type="Pfam" id="PF10502"/>
    </source>
</evidence>
<comment type="catalytic activity">
    <reaction evidence="3">
        <text>Cleavage of hydrophobic, N-terminal signal or leader sequences from secreted and periplasmic proteins.</text>
        <dbReference type="EC" id="3.4.21.89"/>
    </reaction>
</comment>
<dbReference type="CDD" id="cd06530">
    <property type="entry name" value="S26_SPase_I"/>
    <property type="match status" value="1"/>
</dbReference>
<evidence type="ECO:0000256" key="3">
    <source>
        <dbReference type="RuleBase" id="RU362042"/>
    </source>
</evidence>
<dbReference type="Pfam" id="PF10502">
    <property type="entry name" value="Peptidase_S26"/>
    <property type="match status" value="1"/>
</dbReference>
<evidence type="ECO:0000256" key="1">
    <source>
        <dbReference type="ARBA" id="ARBA00004401"/>
    </source>
</evidence>
<dbReference type="EC" id="3.4.21.89" evidence="3"/>
<name>A0ABQ3J8X2_9PSEU</name>
<keyword evidence="6" id="KW-1185">Reference proteome</keyword>
<protein>
    <recommendedName>
        <fullName evidence="3">Signal peptidase I</fullName>
        <ecNumber evidence="3">3.4.21.89</ecNumber>
    </recommendedName>
</protein>
<comment type="subcellular location">
    <subcellularLocation>
        <location evidence="1">Cell membrane</location>
        <topology evidence="1">Single-pass type II membrane protein</topology>
    </subcellularLocation>
    <subcellularLocation>
        <location evidence="3">Membrane</location>
        <topology evidence="3">Single-pass type II membrane protein</topology>
    </subcellularLocation>
</comment>
<accession>A0ABQ3J8X2</accession>
<keyword evidence="3" id="KW-0472">Membrane</keyword>
<dbReference type="Proteomes" id="UP000605897">
    <property type="component" value="Unassembled WGS sequence"/>
</dbReference>
<dbReference type="PANTHER" id="PTHR43390:SF1">
    <property type="entry name" value="CHLOROPLAST PROCESSING PEPTIDASE"/>
    <property type="match status" value="1"/>
</dbReference>
<dbReference type="PANTHER" id="PTHR43390">
    <property type="entry name" value="SIGNAL PEPTIDASE I"/>
    <property type="match status" value="1"/>
</dbReference>
<keyword evidence="3" id="KW-0812">Transmembrane</keyword>
<keyword evidence="3" id="KW-0378">Hydrolase</keyword>
<gene>
    <name evidence="5" type="ORF">GCM10017786_48850</name>
</gene>
<dbReference type="InterPro" id="IPR036286">
    <property type="entry name" value="LexA/Signal_pep-like_sf"/>
</dbReference>
<reference evidence="6" key="1">
    <citation type="journal article" date="2019" name="Int. J. Syst. Evol. Microbiol.">
        <title>The Global Catalogue of Microorganisms (GCM) 10K type strain sequencing project: providing services to taxonomists for standard genome sequencing and annotation.</title>
        <authorList>
            <consortium name="The Broad Institute Genomics Platform"/>
            <consortium name="The Broad Institute Genome Sequencing Center for Infectious Disease"/>
            <person name="Wu L."/>
            <person name="Ma J."/>
        </authorList>
    </citation>
    <scope>NUCLEOTIDE SEQUENCE [LARGE SCALE GENOMIC DNA]</scope>
    <source>
        <strain evidence="6">CGMCC 4.7677</strain>
    </source>
</reference>
<comment type="caution">
    <text evidence="5">The sequence shown here is derived from an EMBL/GenBank/DDBJ whole genome shotgun (WGS) entry which is preliminary data.</text>
</comment>
<feature type="transmembrane region" description="Helical" evidence="3">
    <location>
        <begin position="197"/>
        <end position="219"/>
    </location>
</feature>
<dbReference type="Gene3D" id="2.10.109.10">
    <property type="entry name" value="Umud Fragment, subunit A"/>
    <property type="match status" value="1"/>
</dbReference>
<dbReference type="PRINTS" id="PR00727">
    <property type="entry name" value="LEADERPTASE"/>
</dbReference>
<evidence type="ECO:0000313" key="6">
    <source>
        <dbReference type="Proteomes" id="UP000605897"/>
    </source>
</evidence>
<keyword evidence="3" id="KW-1133">Transmembrane helix</keyword>
<proteinExistence type="inferred from homology"/>
<organism evidence="5 6">
    <name type="scientific">Amycolatopsis deserti</name>
    <dbReference type="NCBI Taxonomy" id="185696"/>
    <lineage>
        <taxon>Bacteria</taxon>
        <taxon>Bacillati</taxon>
        <taxon>Actinomycetota</taxon>
        <taxon>Actinomycetes</taxon>
        <taxon>Pseudonocardiales</taxon>
        <taxon>Pseudonocardiaceae</taxon>
        <taxon>Amycolatopsis</taxon>
    </lineage>
</organism>
<dbReference type="EMBL" id="BNAU01000006">
    <property type="protein sequence ID" value="GHF09541.1"/>
    <property type="molecule type" value="Genomic_DNA"/>
</dbReference>
<sequence>MKNRWWLPATVMTLGLVIAAAAGLWSVLRYDSVELPASSMEPTLRQGDQLTLVDADGDVRHGDVIVFSGASWGHAPLFVKRVVGVGGDTVACCDGAGRLLVNGVPVEEEYLLRDGPTYTFSAQVPAGSVFVLGDWRNNSADSRMHLSGPNAGAIPMSDVRARVVAVNGANLVPTSAFADAGLSGRRLPESPDQRTRLLVIGAGVAVFLSGLVWLVLAVARPRRVRP</sequence>
<dbReference type="InterPro" id="IPR000223">
    <property type="entry name" value="Pept_S26A_signal_pept_1"/>
</dbReference>
<comment type="similarity">
    <text evidence="2 3">Belongs to the peptidase S26 family.</text>
</comment>
<feature type="domain" description="Peptidase S26" evidence="4">
    <location>
        <begin position="14"/>
        <end position="165"/>
    </location>
</feature>
<dbReference type="RefSeq" id="WP_191246975.1">
    <property type="nucleotide sequence ID" value="NZ_BNAU01000006.1"/>
</dbReference>
<dbReference type="SUPFAM" id="SSF51306">
    <property type="entry name" value="LexA/Signal peptidase"/>
    <property type="match status" value="1"/>
</dbReference>
<keyword evidence="3" id="KW-0645">Protease</keyword>
<dbReference type="InterPro" id="IPR019533">
    <property type="entry name" value="Peptidase_S26"/>
</dbReference>
<evidence type="ECO:0000313" key="5">
    <source>
        <dbReference type="EMBL" id="GHF09541.1"/>
    </source>
</evidence>
<evidence type="ECO:0000256" key="2">
    <source>
        <dbReference type="ARBA" id="ARBA00009370"/>
    </source>
</evidence>